<keyword evidence="2 5" id="KW-0812">Transmembrane</keyword>
<dbReference type="STRING" id="1839801.Dform_01491"/>
<dbReference type="KEGG" id="dfo:Dform_01491"/>
<feature type="transmembrane region" description="Helical" evidence="5">
    <location>
        <begin position="6"/>
        <end position="21"/>
    </location>
</feature>
<dbReference type="GO" id="GO:0016020">
    <property type="term" value="C:membrane"/>
    <property type="evidence" value="ECO:0007669"/>
    <property type="project" value="UniProtKB-SubCell"/>
</dbReference>
<evidence type="ECO:0000256" key="5">
    <source>
        <dbReference type="SAM" id="Phobius"/>
    </source>
</evidence>
<dbReference type="InterPro" id="IPR003825">
    <property type="entry name" value="Colicin-V_CvpA"/>
</dbReference>
<dbReference type="PANTHER" id="PTHR37306">
    <property type="entry name" value="COLICIN V PRODUCTION PROTEIN"/>
    <property type="match status" value="1"/>
</dbReference>
<feature type="transmembrane region" description="Helical" evidence="5">
    <location>
        <begin position="100"/>
        <end position="122"/>
    </location>
</feature>
<dbReference type="RefSeq" id="WP_076004441.1">
    <property type="nucleotide sequence ID" value="NZ_CP018258.1"/>
</dbReference>
<organism evidence="6 7">
    <name type="scientific">Dehalogenimonas formicexedens</name>
    <dbReference type="NCBI Taxonomy" id="1839801"/>
    <lineage>
        <taxon>Bacteria</taxon>
        <taxon>Bacillati</taxon>
        <taxon>Chloroflexota</taxon>
        <taxon>Dehalococcoidia</taxon>
        <taxon>Dehalococcoidales</taxon>
        <taxon>Dehalococcoidaceae</taxon>
        <taxon>Dehalogenimonas</taxon>
    </lineage>
</organism>
<evidence type="ECO:0000313" key="7">
    <source>
        <dbReference type="Proteomes" id="UP000185934"/>
    </source>
</evidence>
<evidence type="ECO:0000256" key="2">
    <source>
        <dbReference type="ARBA" id="ARBA00022692"/>
    </source>
</evidence>
<protein>
    <submittedName>
        <fullName evidence="6">Colicin V production protein</fullName>
    </submittedName>
</protein>
<dbReference type="Pfam" id="PF02674">
    <property type="entry name" value="Colicin_V"/>
    <property type="match status" value="1"/>
</dbReference>
<feature type="transmembrane region" description="Helical" evidence="5">
    <location>
        <begin position="28"/>
        <end position="45"/>
    </location>
</feature>
<accession>A0A1P8F8Q6</accession>
<gene>
    <name evidence="6" type="ORF">Dform_01491</name>
</gene>
<evidence type="ECO:0000313" key="6">
    <source>
        <dbReference type="EMBL" id="APV44813.1"/>
    </source>
</evidence>
<evidence type="ECO:0000256" key="1">
    <source>
        <dbReference type="ARBA" id="ARBA00004141"/>
    </source>
</evidence>
<dbReference type="EMBL" id="CP018258">
    <property type="protein sequence ID" value="APV44813.1"/>
    <property type="molecule type" value="Genomic_DNA"/>
</dbReference>
<feature type="transmembrane region" description="Helical" evidence="5">
    <location>
        <begin position="65"/>
        <end position="88"/>
    </location>
</feature>
<comment type="subcellular location">
    <subcellularLocation>
        <location evidence="1">Membrane</location>
        <topology evidence="1">Multi-pass membrane protein</topology>
    </subcellularLocation>
</comment>
<keyword evidence="3 5" id="KW-1133">Transmembrane helix</keyword>
<name>A0A1P8F8Q6_9CHLR</name>
<dbReference type="PANTHER" id="PTHR37306:SF1">
    <property type="entry name" value="COLICIN V PRODUCTION PROTEIN"/>
    <property type="match status" value="1"/>
</dbReference>
<keyword evidence="4 5" id="KW-0472">Membrane</keyword>
<sequence length="162" mass="17472">MNWLDIVIIVILAIQVITGFAQGFIKALAGLVGLIVGIFLAGRFYENLAGSLLSFISNTDVANVAAFVLILIVVWAIFSIVASLLTKLVNVAFLGLLNRLLGAVFGLFMGALFVGAALAIWARYFGTDSLSNSVMATFLLDKFPFVLSLLPSQFDSIKDFFK</sequence>
<reference evidence="7" key="1">
    <citation type="submission" date="2016-11" db="EMBL/GenBank/DDBJ databases">
        <title>Dehalogenimonas formicexedens sp. nov., a chlorinated alkane respiring bacterium isolated from contaminated groundwater.</title>
        <authorList>
            <person name="Key T.A."/>
            <person name="Bowman K.S."/>
            <person name="Lee I."/>
            <person name="Chun J."/>
            <person name="Albuquerque L."/>
            <person name="da Costa M.S."/>
            <person name="Rainey F.A."/>
            <person name="Moe W.M."/>
        </authorList>
    </citation>
    <scope>NUCLEOTIDE SEQUENCE [LARGE SCALE GENOMIC DNA]</scope>
    <source>
        <strain evidence="7">NSZ-14</strain>
    </source>
</reference>
<dbReference type="GO" id="GO:0009403">
    <property type="term" value="P:toxin biosynthetic process"/>
    <property type="evidence" value="ECO:0007669"/>
    <property type="project" value="InterPro"/>
</dbReference>
<evidence type="ECO:0000256" key="4">
    <source>
        <dbReference type="ARBA" id="ARBA00023136"/>
    </source>
</evidence>
<proteinExistence type="predicted"/>
<keyword evidence="7" id="KW-1185">Reference proteome</keyword>
<dbReference type="Proteomes" id="UP000185934">
    <property type="component" value="Chromosome"/>
</dbReference>
<dbReference type="OrthoDB" id="160277at2"/>
<dbReference type="AlphaFoldDB" id="A0A1P8F8Q6"/>
<evidence type="ECO:0000256" key="3">
    <source>
        <dbReference type="ARBA" id="ARBA00022989"/>
    </source>
</evidence>